<dbReference type="InterPro" id="IPR036890">
    <property type="entry name" value="HATPase_C_sf"/>
</dbReference>
<protein>
    <submittedName>
        <fullName evidence="3">Anti-sigma regulatory factor, serine/threonine protein kinase</fullName>
    </submittedName>
</protein>
<keyword evidence="1 3" id="KW-0723">Serine/threonine-protein kinase</keyword>
<reference evidence="3" key="1">
    <citation type="submission" date="2008-06" db="EMBL/GenBank/DDBJ databases">
        <title>Complete sequence of chromosome of Prosthecochloris aestuarii DSM 271.</title>
        <authorList>
            <consortium name="US DOE Joint Genome Institute"/>
            <person name="Lucas S."/>
            <person name="Copeland A."/>
            <person name="Lapidus A."/>
            <person name="Glavina del Rio T."/>
            <person name="Dalin E."/>
            <person name="Tice H."/>
            <person name="Bruce D."/>
            <person name="Goodwin L."/>
            <person name="Pitluck S."/>
            <person name="Schmutz J."/>
            <person name="Larimer F."/>
            <person name="Land M."/>
            <person name="Hauser L."/>
            <person name="Kyrpides N."/>
            <person name="Anderson I."/>
            <person name="Liu Z."/>
            <person name="Li T."/>
            <person name="Zhao F."/>
            <person name="Overmann J."/>
            <person name="Bryant D.A."/>
            <person name="Richardson P."/>
        </authorList>
    </citation>
    <scope>NUCLEOTIDE SEQUENCE [LARGE SCALE GENOMIC DNA]</scope>
    <source>
        <strain evidence="3">DSM 271</strain>
    </source>
</reference>
<dbReference type="AlphaFoldDB" id="B4S8H5"/>
<dbReference type="eggNOG" id="COG2172">
    <property type="taxonomic scope" value="Bacteria"/>
</dbReference>
<dbReference type="EMBL" id="CP001108">
    <property type="protein sequence ID" value="ACF46362.1"/>
    <property type="molecule type" value="Genomic_DNA"/>
</dbReference>
<dbReference type="PANTHER" id="PTHR35526">
    <property type="entry name" value="ANTI-SIGMA-F FACTOR RSBW-RELATED"/>
    <property type="match status" value="1"/>
</dbReference>
<accession>B4S8H5</accession>
<dbReference type="Pfam" id="PF13581">
    <property type="entry name" value="HATPase_c_2"/>
    <property type="match status" value="1"/>
</dbReference>
<gene>
    <name evidence="3" type="ordered locus">Paes_1340</name>
</gene>
<dbReference type="RefSeq" id="WP_012505896.1">
    <property type="nucleotide sequence ID" value="NC_011059.1"/>
</dbReference>
<dbReference type="Gene3D" id="3.30.565.10">
    <property type="entry name" value="Histidine kinase-like ATPase, C-terminal domain"/>
    <property type="match status" value="1"/>
</dbReference>
<keyword evidence="4" id="KW-1185">Reference proteome</keyword>
<dbReference type="CDD" id="cd16936">
    <property type="entry name" value="HATPase_RsbW-like"/>
    <property type="match status" value="1"/>
</dbReference>
<dbReference type="STRING" id="290512.Paes_1340"/>
<keyword evidence="1 3" id="KW-0808">Transferase</keyword>
<dbReference type="PANTHER" id="PTHR35526:SF3">
    <property type="entry name" value="ANTI-SIGMA-F FACTOR RSBW"/>
    <property type="match status" value="1"/>
</dbReference>
<evidence type="ECO:0000256" key="1">
    <source>
        <dbReference type="ARBA" id="ARBA00022527"/>
    </source>
</evidence>
<name>B4S8H5_PROA2</name>
<evidence type="ECO:0000259" key="2">
    <source>
        <dbReference type="Pfam" id="PF13581"/>
    </source>
</evidence>
<proteinExistence type="predicted"/>
<dbReference type="InterPro" id="IPR050267">
    <property type="entry name" value="Anti-sigma-factor_SerPK"/>
</dbReference>
<keyword evidence="1 3" id="KW-0418">Kinase</keyword>
<sequence>MNSYKMVLSSSIEECRKLHDFLSVMAEIEGFSEPFALELELVIKEAFVNAVQHGNAHVQGAVVRLHFKLVIEDGVRTLFVEICDSGPGFSVYEIADPTVPEMLMQPSGRGVFFIRSYADIVRQECDDEGCRLLLRMMPY</sequence>
<organism evidence="3 4">
    <name type="scientific">Prosthecochloris aestuarii (strain DSM 271 / SK 413)</name>
    <dbReference type="NCBI Taxonomy" id="290512"/>
    <lineage>
        <taxon>Bacteria</taxon>
        <taxon>Pseudomonadati</taxon>
        <taxon>Chlorobiota</taxon>
        <taxon>Chlorobiia</taxon>
        <taxon>Chlorobiales</taxon>
        <taxon>Chlorobiaceae</taxon>
        <taxon>Prosthecochloris</taxon>
    </lineage>
</organism>
<evidence type="ECO:0000313" key="3">
    <source>
        <dbReference type="EMBL" id="ACF46362.1"/>
    </source>
</evidence>
<dbReference type="HOGENOM" id="CLU_090336_11_2_10"/>
<dbReference type="Proteomes" id="UP000002725">
    <property type="component" value="Chromosome"/>
</dbReference>
<feature type="domain" description="Histidine kinase/HSP90-like ATPase" evidence="2">
    <location>
        <begin position="10"/>
        <end position="134"/>
    </location>
</feature>
<dbReference type="GO" id="GO:0004674">
    <property type="term" value="F:protein serine/threonine kinase activity"/>
    <property type="evidence" value="ECO:0007669"/>
    <property type="project" value="UniProtKB-KW"/>
</dbReference>
<dbReference type="KEGG" id="paa:Paes_1340"/>
<dbReference type="SUPFAM" id="SSF55874">
    <property type="entry name" value="ATPase domain of HSP90 chaperone/DNA topoisomerase II/histidine kinase"/>
    <property type="match status" value="1"/>
</dbReference>
<evidence type="ECO:0000313" key="4">
    <source>
        <dbReference type="Proteomes" id="UP000002725"/>
    </source>
</evidence>
<dbReference type="InterPro" id="IPR003594">
    <property type="entry name" value="HATPase_dom"/>
</dbReference>